<keyword evidence="3" id="KW-1185">Reference proteome</keyword>
<keyword evidence="1" id="KW-0472">Membrane</keyword>
<keyword evidence="1" id="KW-0812">Transmembrane</keyword>
<organism evidence="2 3">
    <name type="scientific">Gimibacter soli</name>
    <dbReference type="NCBI Taxonomy" id="3024400"/>
    <lineage>
        <taxon>Bacteria</taxon>
        <taxon>Pseudomonadati</taxon>
        <taxon>Pseudomonadota</taxon>
        <taxon>Alphaproteobacteria</taxon>
        <taxon>Kordiimonadales</taxon>
        <taxon>Temperatibacteraceae</taxon>
        <taxon>Gimibacter</taxon>
    </lineage>
</organism>
<accession>A0AAE9XRY0</accession>
<sequence>MAFGQTLTLADDGRSAGYATLAWPVVEGNSFLLEEYEGDEWRIIYEGGDRATTLSGLADGDYRFRLSADNGPPGPEFGLTVAHHPLSRAFGFFAAGAVMLAVLVVLLVVGTQRHEDGEGEPS</sequence>
<dbReference type="Proteomes" id="UP001217500">
    <property type="component" value="Chromosome"/>
</dbReference>
<proteinExistence type="predicted"/>
<protein>
    <submittedName>
        <fullName evidence="2">Uncharacterized protein</fullName>
    </submittedName>
</protein>
<gene>
    <name evidence="2" type="ORF">PH603_15080</name>
</gene>
<dbReference type="AlphaFoldDB" id="A0AAE9XRY0"/>
<name>A0AAE9XRY0_9PROT</name>
<evidence type="ECO:0000256" key="1">
    <source>
        <dbReference type="SAM" id="Phobius"/>
    </source>
</evidence>
<dbReference type="RefSeq" id="WP_289503519.1">
    <property type="nucleotide sequence ID" value="NZ_CP116805.1"/>
</dbReference>
<evidence type="ECO:0000313" key="3">
    <source>
        <dbReference type="Proteomes" id="UP001217500"/>
    </source>
</evidence>
<dbReference type="EMBL" id="CP116805">
    <property type="protein sequence ID" value="WCL53860.1"/>
    <property type="molecule type" value="Genomic_DNA"/>
</dbReference>
<keyword evidence="1" id="KW-1133">Transmembrane helix</keyword>
<feature type="transmembrane region" description="Helical" evidence="1">
    <location>
        <begin position="89"/>
        <end position="109"/>
    </location>
</feature>
<reference evidence="2" key="1">
    <citation type="submission" date="2023-01" db="EMBL/GenBank/DDBJ databases">
        <title>The genome sequence of Kordiimonadaceae bacterium 6D33.</title>
        <authorList>
            <person name="Liu Y."/>
        </authorList>
    </citation>
    <scope>NUCLEOTIDE SEQUENCE</scope>
    <source>
        <strain evidence="2">6D33</strain>
    </source>
</reference>
<dbReference type="KEGG" id="gso:PH603_15080"/>
<evidence type="ECO:0000313" key="2">
    <source>
        <dbReference type="EMBL" id="WCL53860.1"/>
    </source>
</evidence>